<organism evidence="2 3">
    <name type="scientific">Niveibacterium umoris</name>
    <dbReference type="NCBI Taxonomy" id="1193620"/>
    <lineage>
        <taxon>Bacteria</taxon>
        <taxon>Pseudomonadati</taxon>
        <taxon>Pseudomonadota</taxon>
        <taxon>Betaproteobacteria</taxon>
        <taxon>Rhodocyclales</taxon>
        <taxon>Rhodocyclaceae</taxon>
        <taxon>Niveibacterium</taxon>
    </lineage>
</organism>
<evidence type="ECO:0008006" key="4">
    <source>
        <dbReference type="Google" id="ProtNLM"/>
    </source>
</evidence>
<accession>A0A840BL61</accession>
<dbReference type="Proteomes" id="UP000561045">
    <property type="component" value="Unassembled WGS sequence"/>
</dbReference>
<name>A0A840BL61_9RHOO</name>
<reference evidence="2 3" key="1">
    <citation type="submission" date="2020-08" db="EMBL/GenBank/DDBJ databases">
        <title>Genomic Encyclopedia of Type Strains, Phase IV (KMG-IV): sequencing the most valuable type-strain genomes for metagenomic binning, comparative biology and taxonomic classification.</title>
        <authorList>
            <person name="Goeker M."/>
        </authorList>
    </citation>
    <scope>NUCLEOTIDE SEQUENCE [LARGE SCALE GENOMIC DNA]</scope>
    <source>
        <strain evidence="2 3">DSM 106739</strain>
    </source>
</reference>
<dbReference type="RefSeq" id="WP_183635670.1">
    <property type="nucleotide sequence ID" value="NZ_BAABLE010000005.1"/>
</dbReference>
<feature type="signal peptide" evidence="1">
    <location>
        <begin position="1"/>
        <end position="24"/>
    </location>
</feature>
<gene>
    <name evidence="2" type="ORF">GGR36_003086</name>
</gene>
<keyword evidence="1" id="KW-0732">Signal</keyword>
<dbReference type="EMBL" id="JACIET010000002">
    <property type="protein sequence ID" value="MBB4013740.1"/>
    <property type="molecule type" value="Genomic_DNA"/>
</dbReference>
<dbReference type="AlphaFoldDB" id="A0A840BL61"/>
<sequence>MRPIRAFLMSICASIALATGVAAAEEPGDLVVVAGRASTLSTLTREEVTRLYLGERLDGDKSQLKALELDLPPWARGAFYSRLLGRSEVQMRALWARLVFSGKGRPPRIVANADEALRELESSASVIVFLPADKAAAAKLKPLFTL</sequence>
<evidence type="ECO:0000313" key="2">
    <source>
        <dbReference type="EMBL" id="MBB4013740.1"/>
    </source>
</evidence>
<comment type="caution">
    <text evidence="2">The sequence shown here is derived from an EMBL/GenBank/DDBJ whole genome shotgun (WGS) entry which is preliminary data.</text>
</comment>
<keyword evidence="3" id="KW-1185">Reference proteome</keyword>
<feature type="chain" id="PRO_5032270171" description="Phosphate ABC transporter substrate-binding protein" evidence="1">
    <location>
        <begin position="25"/>
        <end position="146"/>
    </location>
</feature>
<proteinExistence type="predicted"/>
<protein>
    <recommendedName>
        <fullName evidence="4">Phosphate ABC transporter substrate-binding protein</fullName>
    </recommendedName>
</protein>
<evidence type="ECO:0000256" key="1">
    <source>
        <dbReference type="SAM" id="SignalP"/>
    </source>
</evidence>
<evidence type="ECO:0000313" key="3">
    <source>
        <dbReference type="Proteomes" id="UP000561045"/>
    </source>
</evidence>